<dbReference type="EMBL" id="BDFD01000006">
    <property type="protein sequence ID" value="GAV19986.1"/>
    <property type="molecule type" value="Genomic_DNA"/>
</dbReference>
<name>A0A1L8CM53_9PROT</name>
<accession>A0A1L8CM53</accession>
<dbReference type="GO" id="GO:0016301">
    <property type="term" value="F:kinase activity"/>
    <property type="evidence" value="ECO:0007669"/>
    <property type="project" value="UniProtKB-KW"/>
</dbReference>
<dbReference type="InterPro" id="IPR011009">
    <property type="entry name" value="Kinase-like_dom_sf"/>
</dbReference>
<reference evidence="2 3" key="1">
    <citation type="journal article" date="2017" name="Arch. Microbiol.">
        <title>Mariprofundus micogutta sp. nov., a novel iron-oxidizing zetaproteobacterium isolated from a deep-sea hydrothermal field at the Bayonnaise knoll of the Izu-Ogasawara arc, and a description of Mariprofundales ord. nov. and Zetaproteobacteria classis nov.</title>
        <authorList>
            <person name="Makita H."/>
            <person name="Tanaka E."/>
            <person name="Mitsunobu S."/>
            <person name="Miyazaki M."/>
            <person name="Nunoura T."/>
            <person name="Uematsu K."/>
            <person name="Takaki Y."/>
            <person name="Nishi S."/>
            <person name="Shimamura S."/>
            <person name="Takai K."/>
        </authorList>
    </citation>
    <scope>NUCLEOTIDE SEQUENCE [LARGE SCALE GENOMIC DNA]</scope>
    <source>
        <strain evidence="2 3">ET2</strain>
    </source>
</reference>
<keyword evidence="2" id="KW-0418">Kinase</keyword>
<gene>
    <name evidence="2" type="ORF">MMIC_P0947</name>
</gene>
<dbReference type="SUPFAM" id="SSF56112">
    <property type="entry name" value="Protein kinase-like (PK-like)"/>
    <property type="match status" value="1"/>
</dbReference>
<evidence type="ECO:0000313" key="3">
    <source>
        <dbReference type="Proteomes" id="UP000231632"/>
    </source>
</evidence>
<keyword evidence="2" id="KW-0808">Transferase</keyword>
<sequence>MFVETDRAEVRGRWLRQQLSDNYLVAPLAGDASFRRYFRVKHAEKDYVLMDAPPPHEDVSLFLAVRDWFERAGLRVSALYGKDIEQGFLLLEDFGDMTWSSYYAAGKAPGPLFDDALRQLQLLQASQPGLVLPQFDVARMQRECDLYLDWYLPHVAGVVPTDVQRLAFHQSLRDTLSAIASLPQVPVHLDYHSRNLMLPGGKLPLGQIDYQDAVRGPVTYDLASLLYDCYQDYPETERFACSAHFFESLPAVHSGAFSDVDEWHRLLRLTALQRHIKAIGIFGRLAHRDGKSQFLDEIPLTRKHLHEEMQVLGMKESAFPLLYIEPVNR</sequence>
<dbReference type="Proteomes" id="UP000231632">
    <property type="component" value="Unassembled WGS sequence"/>
</dbReference>
<evidence type="ECO:0000313" key="2">
    <source>
        <dbReference type="EMBL" id="GAV19986.1"/>
    </source>
</evidence>
<dbReference type="InterPro" id="IPR002575">
    <property type="entry name" value="Aminoglycoside_PTrfase"/>
</dbReference>
<dbReference type="Gene3D" id="3.90.1200.10">
    <property type="match status" value="1"/>
</dbReference>
<keyword evidence="3" id="KW-1185">Reference proteome</keyword>
<feature type="domain" description="Aminoglycoside phosphotransferase" evidence="1">
    <location>
        <begin position="26"/>
        <end position="235"/>
    </location>
</feature>
<dbReference type="Gene3D" id="3.30.200.20">
    <property type="entry name" value="Phosphorylase Kinase, domain 1"/>
    <property type="match status" value="1"/>
</dbReference>
<dbReference type="AlphaFoldDB" id="A0A1L8CM53"/>
<dbReference type="STRING" id="1921010.MMIC_P0947"/>
<proteinExistence type="predicted"/>
<dbReference type="Pfam" id="PF01636">
    <property type="entry name" value="APH"/>
    <property type="match status" value="1"/>
</dbReference>
<comment type="caution">
    <text evidence="2">The sequence shown here is derived from an EMBL/GenBank/DDBJ whole genome shotgun (WGS) entry which is preliminary data.</text>
</comment>
<organism evidence="2 3">
    <name type="scientific">Mariprofundus micogutta</name>
    <dbReference type="NCBI Taxonomy" id="1921010"/>
    <lineage>
        <taxon>Bacteria</taxon>
        <taxon>Pseudomonadati</taxon>
        <taxon>Pseudomonadota</taxon>
        <taxon>Candidatius Mariprofundia</taxon>
        <taxon>Mariprofundales</taxon>
        <taxon>Mariprofundaceae</taxon>
        <taxon>Mariprofundus</taxon>
    </lineage>
</organism>
<evidence type="ECO:0000259" key="1">
    <source>
        <dbReference type="Pfam" id="PF01636"/>
    </source>
</evidence>
<protein>
    <submittedName>
        <fullName evidence="2">Anomeric MurNAc/GlcNAc kinase</fullName>
    </submittedName>
</protein>